<dbReference type="CDD" id="cd01335">
    <property type="entry name" value="Radical_SAM"/>
    <property type="match status" value="1"/>
</dbReference>
<dbReference type="SMART" id="SM00729">
    <property type="entry name" value="Elp3"/>
    <property type="match status" value="1"/>
</dbReference>
<dbReference type="NCBIfam" id="TIGR01574">
    <property type="entry name" value="miaB-methiolase"/>
    <property type="match status" value="1"/>
</dbReference>
<dbReference type="InterPro" id="IPR007197">
    <property type="entry name" value="rSAM"/>
</dbReference>
<dbReference type="GO" id="GO:0035597">
    <property type="term" value="F:tRNA-2-methylthio-N(6)-dimethylallyladenosine(37) synthase activity"/>
    <property type="evidence" value="ECO:0007669"/>
    <property type="project" value="UniProtKB-EC"/>
</dbReference>
<evidence type="ECO:0000259" key="12">
    <source>
        <dbReference type="PROSITE" id="PS51449"/>
    </source>
</evidence>
<dbReference type="RefSeq" id="WP_378479124.1">
    <property type="nucleotide sequence ID" value="NZ_JBHUIW010000022.1"/>
</dbReference>
<evidence type="ECO:0000256" key="2">
    <source>
        <dbReference type="ARBA" id="ARBA00022485"/>
    </source>
</evidence>
<dbReference type="NCBIfam" id="TIGR00089">
    <property type="entry name" value="MiaB/RimO family radical SAM methylthiotransferase"/>
    <property type="match status" value="1"/>
</dbReference>
<feature type="binding site" evidence="9">
    <location>
        <position position="17"/>
    </location>
    <ligand>
        <name>[4Fe-4S] cluster</name>
        <dbReference type="ChEBI" id="CHEBI:49883"/>
        <label>1</label>
    </ligand>
</feature>
<dbReference type="Pfam" id="PF00919">
    <property type="entry name" value="UPF0004"/>
    <property type="match status" value="1"/>
</dbReference>
<evidence type="ECO:0000256" key="8">
    <source>
        <dbReference type="ARBA" id="ARBA00033765"/>
    </source>
</evidence>
<dbReference type="SUPFAM" id="SSF102114">
    <property type="entry name" value="Radical SAM enzymes"/>
    <property type="match status" value="1"/>
</dbReference>
<dbReference type="PROSITE" id="PS01278">
    <property type="entry name" value="MTTASE_RADICAL"/>
    <property type="match status" value="1"/>
</dbReference>
<evidence type="ECO:0000256" key="10">
    <source>
        <dbReference type="SAM" id="MobiDB-lite"/>
    </source>
</evidence>
<gene>
    <name evidence="9 14" type="primary">miaB</name>
    <name evidence="14" type="ORF">ACFSOX_17620</name>
</gene>
<feature type="domain" description="Radical SAM core" evidence="13">
    <location>
        <begin position="155"/>
        <end position="387"/>
    </location>
</feature>
<organism evidence="14 15">
    <name type="scientific">Rhodoplanes azumiensis</name>
    <dbReference type="NCBI Taxonomy" id="1897628"/>
    <lineage>
        <taxon>Bacteria</taxon>
        <taxon>Pseudomonadati</taxon>
        <taxon>Pseudomonadota</taxon>
        <taxon>Alphaproteobacteria</taxon>
        <taxon>Hyphomicrobiales</taxon>
        <taxon>Nitrobacteraceae</taxon>
        <taxon>Rhodoplanes</taxon>
    </lineage>
</organism>
<evidence type="ECO:0000259" key="13">
    <source>
        <dbReference type="PROSITE" id="PS51918"/>
    </source>
</evidence>
<accession>A0ABW5ALZ7</accession>
<evidence type="ECO:0000256" key="5">
    <source>
        <dbReference type="ARBA" id="ARBA00022723"/>
    </source>
</evidence>
<dbReference type="InterPro" id="IPR058240">
    <property type="entry name" value="rSAM_sf"/>
</dbReference>
<keyword evidence="7 9" id="KW-0411">Iron-sulfur</keyword>
<dbReference type="InterPro" id="IPR002792">
    <property type="entry name" value="TRAM_dom"/>
</dbReference>
<evidence type="ECO:0000256" key="7">
    <source>
        <dbReference type="ARBA" id="ARBA00023014"/>
    </source>
</evidence>
<dbReference type="PROSITE" id="PS51449">
    <property type="entry name" value="MTTASE_N"/>
    <property type="match status" value="1"/>
</dbReference>
<evidence type="ECO:0000256" key="3">
    <source>
        <dbReference type="ARBA" id="ARBA00022679"/>
    </source>
</evidence>
<keyword evidence="9" id="KW-0819">tRNA processing</keyword>
<keyword evidence="9" id="KW-0963">Cytoplasm</keyword>
<dbReference type="PROSITE" id="PS51918">
    <property type="entry name" value="RADICAL_SAM"/>
    <property type="match status" value="1"/>
</dbReference>
<dbReference type="PROSITE" id="PS50926">
    <property type="entry name" value="TRAM"/>
    <property type="match status" value="1"/>
</dbReference>
<evidence type="ECO:0000256" key="9">
    <source>
        <dbReference type="HAMAP-Rule" id="MF_01864"/>
    </source>
</evidence>
<dbReference type="Gene3D" id="3.80.30.20">
    <property type="entry name" value="tm_1862 like domain"/>
    <property type="match status" value="1"/>
</dbReference>
<dbReference type="EC" id="2.8.4.3" evidence="8 9"/>
<comment type="subunit">
    <text evidence="9">Monomer.</text>
</comment>
<feature type="domain" description="TRAM" evidence="11">
    <location>
        <begin position="390"/>
        <end position="452"/>
    </location>
</feature>
<dbReference type="InterPro" id="IPR006463">
    <property type="entry name" value="MiaB_methiolase"/>
</dbReference>
<dbReference type="InterPro" id="IPR020612">
    <property type="entry name" value="Methylthiotransferase_CS"/>
</dbReference>
<comment type="similarity">
    <text evidence="9">Belongs to the methylthiotransferase family. MiaB subfamily.</text>
</comment>
<keyword evidence="6 9" id="KW-0408">Iron</keyword>
<dbReference type="EMBL" id="JBHUIW010000022">
    <property type="protein sequence ID" value="MFD2183978.1"/>
    <property type="molecule type" value="Genomic_DNA"/>
</dbReference>
<feature type="binding site" evidence="9">
    <location>
        <position position="169"/>
    </location>
    <ligand>
        <name>[4Fe-4S] cluster</name>
        <dbReference type="ChEBI" id="CHEBI:49883"/>
        <label>2</label>
        <note>4Fe-4S-S-AdoMet</note>
    </ligand>
</feature>
<feature type="binding site" evidence="9">
    <location>
        <position position="173"/>
    </location>
    <ligand>
        <name>[4Fe-4S] cluster</name>
        <dbReference type="ChEBI" id="CHEBI:49883"/>
        <label>2</label>
        <note>4Fe-4S-S-AdoMet</note>
    </ligand>
</feature>
<dbReference type="Pfam" id="PF01938">
    <property type="entry name" value="TRAM"/>
    <property type="match status" value="1"/>
</dbReference>
<dbReference type="InterPro" id="IPR013848">
    <property type="entry name" value="Methylthiotransferase_N"/>
</dbReference>
<dbReference type="SFLD" id="SFLDS00029">
    <property type="entry name" value="Radical_SAM"/>
    <property type="match status" value="1"/>
</dbReference>
<evidence type="ECO:0000313" key="15">
    <source>
        <dbReference type="Proteomes" id="UP001597314"/>
    </source>
</evidence>
<feature type="binding site" evidence="9">
    <location>
        <position position="176"/>
    </location>
    <ligand>
        <name>[4Fe-4S] cluster</name>
        <dbReference type="ChEBI" id="CHEBI:49883"/>
        <label>2</label>
        <note>4Fe-4S-S-AdoMet</note>
    </ligand>
</feature>
<evidence type="ECO:0000256" key="6">
    <source>
        <dbReference type="ARBA" id="ARBA00023004"/>
    </source>
</evidence>
<dbReference type="PANTHER" id="PTHR43020:SF2">
    <property type="entry name" value="MITOCHONDRIAL TRNA METHYLTHIOTRANSFERASE CDK5RAP1"/>
    <property type="match status" value="1"/>
</dbReference>
<dbReference type="PANTHER" id="PTHR43020">
    <property type="entry name" value="CDK5 REGULATORY SUBUNIT-ASSOCIATED PROTEIN 1"/>
    <property type="match status" value="1"/>
</dbReference>
<comment type="subcellular location">
    <subcellularLocation>
        <location evidence="9">Cytoplasm</location>
    </subcellularLocation>
</comment>
<evidence type="ECO:0000259" key="11">
    <source>
        <dbReference type="PROSITE" id="PS50926"/>
    </source>
</evidence>
<dbReference type="InterPro" id="IPR006638">
    <property type="entry name" value="Elp3/MiaA/NifB-like_rSAM"/>
</dbReference>
<keyword evidence="3 9" id="KW-0808">Transferase</keyword>
<feature type="binding site" evidence="9">
    <location>
        <position position="53"/>
    </location>
    <ligand>
        <name>[4Fe-4S] cluster</name>
        <dbReference type="ChEBI" id="CHEBI:49883"/>
        <label>1</label>
    </ligand>
</feature>
<dbReference type="SFLD" id="SFLDG01061">
    <property type="entry name" value="methylthiotransferase"/>
    <property type="match status" value="1"/>
</dbReference>
<dbReference type="SFLD" id="SFLDF00273">
    <property type="entry name" value="(dimethylallyl)adenosine_tRNA"/>
    <property type="match status" value="1"/>
</dbReference>
<comment type="cofactor">
    <cofactor evidence="9">
        <name>[4Fe-4S] cluster</name>
        <dbReference type="ChEBI" id="CHEBI:49883"/>
    </cofactor>
    <text evidence="9">Binds 2 [4Fe-4S] clusters. One cluster is coordinated with 3 cysteines and an exchangeable S-adenosyl-L-methionine.</text>
</comment>
<dbReference type="InterPro" id="IPR005839">
    <property type="entry name" value="Methylthiotransferase"/>
</dbReference>
<dbReference type="Pfam" id="PF04055">
    <property type="entry name" value="Radical_SAM"/>
    <property type="match status" value="1"/>
</dbReference>
<name>A0ABW5ALZ7_9BRAD</name>
<dbReference type="InterPro" id="IPR038135">
    <property type="entry name" value="Methylthiotransferase_N_sf"/>
</dbReference>
<sequence>MSVTRAPRKLYVKSYGCQMNVYDSQRMADVLARDGYVETATPDDADVLVLNTCHIREKAAEKVYSELGRLRVLKQKAARDGRRLTVAVAGCVAQAEGEEIIRRAPVVDLVVGPQSYHRLPDLVARAAVEGRVVDTDFPAEDKFDHLAAPTAAATRSRGAAAFVTVQEGCDKFCTFCVVPYTRGAEFSRPVQKILAEVEDLVAAGVKEIRLIGQNVNAWHGEGPDGRTWTLARLLYRLAEVPGVARLRYTTSHPRDMDDALIAAHGDLPALMPQLHLPVQSGSDRILDAMNRKHGRAEYLRVIERLKAARPDIAMSSDFIVGFPGETEQDFADTLALVDAVGFASAYSFKYSPRPGTPAADSDDQVSEAEKAERLARLQARIDHHAAAFNAATVGRTAQVLFESAGRHDGQMTGKSPWMQAVQVMAPPSVKGEILPVRITGTGTNSLHGALVVANGTAPPRHDGPDRITPADPALPGVPDPAVRAASGGH</sequence>
<comment type="function">
    <text evidence="1 9">Catalyzes the methylthiolation of N6-(dimethylallyl)adenosine (i(6)A), leading to the formation of 2-methylthio-N6-(dimethylallyl)adenosine (ms(2)i(6)A) at position 37 in tRNAs that read codons beginning with uridine.</text>
</comment>
<dbReference type="Gene3D" id="3.40.50.12160">
    <property type="entry name" value="Methylthiotransferase, N-terminal domain"/>
    <property type="match status" value="1"/>
</dbReference>
<proteinExistence type="inferred from homology"/>
<keyword evidence="15" id="KW-1185">Reference proteome</keyword>
<dbReference type="HAMAP" id="MF_01864">
    <property type="entry name" value="tRNA_metthiotr_MiaB"/>
    <property type="match status" value="1"/>
</dbReference>
<comment type="caution">
    <text evidence="14">The sequence shown here is derived from an EMBL/GenBank/DDBJ whole genome shotgun (WGS) entry which is preliminary data.</text>
</comment>
<reference evidence="15" key="1">
    <citation type="journal article" date="2019" name="Int. J. Syst. Evol. Microbiol.">
        <title>The Global Catalogue of Microorganisms (GCM) 10K type strain sequencing project: providing services to taxonomists for standard genome sequencing and annotation.</title>
        <authorList>
            <consortium name="The Broad Institute Genomics Platform"/>
            <consortium name="The Broad Institute Genome Sequencing Center for Infectious Disease"/>
            <person name="Wu L."/>
            <person name="Ma J."/>
        </authorList>
    </citation>
    <scope>NUCLEOTIDE SEQUENCE [LARGE SCALE GENOMIC DNA]</scope>
    <source>
        <strain evidence="15">CGMCC 1.6774</strain>
    </source>
</reference>
<evidence type="ECO:0000256" key="4">
    <source>
        <dbReference type="ARBA" id="ARBA00022691"/>
    </source>
</evidence>
<feature type="region of interest" description="Disordered" evidence="10">
    <location>
        <begin position="455"/>
        <end position="489"/>
    </location>
</feature>
<protein>
    <recommendedName>
        <fullName evidence="8 9">tRNA-2-methylthio-N(6)-dimethylallyladenosine synthase</fullName>
        <ecNumber evidence="8 9">2.8.4.3</ecNumber>
    </recommendedName>
    <alternativeName>
        <fullName evidence="9">(Dimethylallyl)adenosine tRNA methylthiotransferase MiaB</fullName>
    </alternativeName>
    <alternativeName>
        <fullName evidence="9">tRNA-i(6)A37 methylthiotransferase</fullName>
    </alternativeName>
</protein>
<evidence type="ECO:0000313" key="14">
    <source>
        <dbReference type="EMBL" id="MFD2183978.1"/>
    </source>
</evidence>
<comment type="catalytic activity">
    <reaction evidence="9">
        <text>N(6)-dimethylallyladenosine(37) in tRNA + (sulfur carrier)-SH + AH2 + 2 S-adenosyl-L-methionine = 2-methylsulfanyl-N(6)-dimethylallyladenosine(37) in tRNA + (sulfur carrier)-H + 5'-deoxyadenosine + L-methionine + A + S-adenosyl-L-homocysteine + 2 H(+)</text>
        <dbReference type="Rhea" id="RHEA:37067"/>
        <dbReference type="Rhea" id="RHEA-COMP:10375"/>
        <dbReference type="Rhea" id="RHEA-COMP:10376"/>
        <dbReference type="Rhea" id="RHEA-COMP:14737"/>
        <dbReference type="Rhea" id="RHEA-COMP:14739"/>
        <dbReference type="ChEBI" id="CHEBI:13193"/>
        <dbReference type="ChEBI" id="CHEBI:15378"/>
        <dbReference type="ChEBI" id="CHEBI:17319"/>
        <dbReference type="ChEBI" id="CHEBI:17499"/>
        <dbReference type="ChEBI" id="CHEBI:29917"/>
        <dbReference type="ChEBI" id="CHEBI:57844"/>
        <dbReference type="ChEBI" id="CHEBI:57856"/>
        <dbReference type="ChEBI" id="CHEBI:59789"/>
        <dbReference type="ChEBI" id="CHEBI:64428"/>
        <dbReference type="ChEBI" id="CHEBI:74415"/>
        <dbReference type="ChEBI" id="CHEBI:74417"/>
        <dbReference type="EC" id="2.8.4.3"/>
    </reaction>
</comment>
<keyword evidence="5 9" id="KW-0479">Metal-binding</keyword>
<dbReference type="Proteomes" id="UP001597314">
    <property type="component" value="Unassembled WGS sequence"/>
</dbReference>
<keyword evidence="4 9" id="KW-0949">S-adenosyl-L-methionine</keyword>
<evidence type="ECO:0000256" key="1">
    <source>
        <dbReference type="ARBA" id="ARBA00003234"/>
    </source>
</evidence>
<feature type="domain" description="MTTase N-terminal" evidence="12">
    <location>
        <begin position="8"/>
        <end position="128"/>
    </location>
</feature>
<dbReference type="InterPro" id="IPR023404">
    <property type="entry name" value="rSAM_horseshoe"/>
</dbReference>
<dbReference type="SFLD" id="SFLDG01082">
    <property type="entry name" value="B12-binding_domain_containing"/>
    <property type="match status" value="1"/>
</dbReference>
<keyword evidence="2 9" id="KW-0004">4Fe-4S</keyword>
<feature type="binding site" evidence="9">
    <location>
        <position position="91"/>
    </location>
    <ligand>
        <name>[4Fe-4S] cluster</name>
        <dbReference type="ChEBI" id="CHEBI:49883"/>
        <label>1</label>
    </ligand>
</feature>